<feature type="compositionally biased region" description="Basic and acidic residues" evidence="1">
    <location>
        <begin position="29"/>
        <end position="43"/>
    </location>
</feature>
<accession>A0ABU6WHD9</accession>
<feature type="compositionally biased region" description="Basic and acidic residues" evidence="1">
    <location>
        <begin position="56"/>
        <end position="68"/>
    </location>
</feature>
<feature type="region of interest" description="Disordered" evidence="1">
    <location>
        <begin position="1"/>
        <end position="68"/>
    </location>
</feature>
<evidence type="ECO:0000313" key="2">
    <source>
        <dbReference type="EMBL" id="MED6183965.1"/>
    </source>
</evidence>
<sequence length="149" mass="17237">MEEKTEGAAAEYESMREGDMAKNLTIRAARPEKAVVRRERGDGEQWNQNEKRRRADKLDSRSGESRRRVDDVTICCGYLTHERRKQHRMSEYLGTRCDRGLQRDAMRWSSWRCGGRRFRKGGAVDGGFGREARRMVGTVKSEDSSEAFD</sequence>
<dbReference type="Proteomes" id="UP001341840">
    <property type="component" value="Unassembled WGS sequence"/>
</dbReference>
<gene>
    <name evidence="2" type="ORF">PIB30_042835</name>
</gene>
<keyword evidence="3" id="KW-1185">Reference proteome</keyword>
<evidence type="ECO:0000256" key="1">
    <source>
        <dbReference type="SAM" id="MobiDB-lite"/>
    </source>
</evidence>
<reference evidence="2 3" key="1">
    <citation type="journal article" date="2023" name="Plants (Basel)">
        <title>Bridging the Gap: Combining Genomics and Transcriptomics Approaches to Understand Stylosanthes scabra, an Orphan Legume from the Brazilian Caatinga.</title>
        <authorList>
            <person name="Ferreira-Neto J.R.C."/>
            <person name="da Silva M.D."/>
            <person name="Binneck E."/>
            <person name="de Melo N.F."/>
            <person name="da Silva R.H."/>
            <person name="de Melo A.L.T.M."/>
            <person name="Pandolfi V."/>
            <person name="Bustamante F.O."/>
            <person name="Brasileiro-Vidal A.C."/>
            <person name="Benko-Iseppon A.M."/>
        </authorList>
    </citation>
    <scope>NUCLEOTIDE SEQUENCE [LARGE SCALE GENOMIC DNA]</scope>
    <source>
        <tissue evidence="2">Leaves</tissue>
    </source>
</reference>
<feature type="non-terminal residue" evidence="2">
    <location>
        <position position="149"/>
    </location>
</feature>
<evidence type="ECO:0000313" key="3">
    <source>
        <dbReference type="Proteomes" id="UP001341840"/>
    </source>
</evidence>
<name>A0ABU6WHD9_9FABA</name>
<protein>
    <submittedName>
        <fullName evidence="2">Uncharacterized protein</fullName>
    </submittedName>
</protein>
<proteinExistence type="predicted"/>
<comment type="caution">
    <text evidence="2">The sequence shown here is derived from an EMBL/GenBank/DDBJ whole genome shotgun (WGS) entry which is preliminary data.</text>
</comment>
<organism evidence="2 3">
    <name type="scientific">Stylosanthes scabra</name>
    <dbReference type="NCBI Taxonomy" id="79078"/>
    <lineage>
        <taxon>Eukaryota</taxon>
        <taxon>Viridiplantae</taxon>
        <taxon>Streptophyta</taxon>
        <taxon>Embryophyta</taxon>
        <taxon>Tracheophyta</taxon>
        <taxon>Spermatophyta</taxon>
        <taxon>Magnoliopsida</taxon>
        <taxon>eudicotyledons</taxon>
        <taxon>Gunneridae</taxon>
        <taxon>Pentapetalae</taxon>
        <taxon>rosids</taxon>
        <taxon>fabids</taxon>
        <taxon>Fabales</taxon>
        <taxon>Fabaceae</taxon>
        <taxon>Papilionoideae</taxon>
        <taxon>50 kb inversion clade</taxon>
        <taxon>dalbergioids sensu lato</taxon>
        <taxon>Dalbergieae</taxon>
        <taxon>Pterocarpus clade</taxon>
        <taxon>Stylosanthes</taxon>
    </lineage>
</organism>
<dbReference type="EMBL" id="JASCZI010181489">
    <property type="protein sequence ID" value="MED6183965.1"/>
    <property type="molecule type" value="Genomic_DNA"/>
</dbReference>